<dbReference type="Gene3D" id="1.10.8.60">
    <property type="match status" value="1"/>
</dbReference>
<evidence type="ECO:0000256" key="2">
    <source>
        <dbReference type="ARBA" id="ARBA00022840"/>
    </source>
</evidence>
<dbReference type="RefSeq" id="WP_281458050.1">
    <property type="nucleotide sequence ID" value="NZ_JASAOF010000021.1"/>
</dbReference>
<dbReference type="EMBL" id="JASAOF010000021">
    <property type="protein sequence ID" value="MDI2031786.1"/>
    <property type="molecule type" value="Genomic_DNA"/>
</dbReference>
<feature type="domain" description="Sigma-54 factor interaction" evidence="5">
    <location>
        <begin position="382"/>
        <end position="438"/>
    </location>
</feature>
<sequence length="507" mass="54637">MNGLRQDVTPRLDQDVVNAESTLSRAAGPVLDHAQNELLGAPVGLVLANHTAHVLDVRFADHSDRRAVVELGVVPGARLSEDQVGTNAVGTPLETKQGLLVHGPEHYMAAFQSFSCYGHPIIHPITRRLAGVLNIGGRSSAQNPLFPALVRRLVRDIEARLQLNSSSGQRRLLAEFQTASRRRGRAVVVVGQGLVLATPPALDLLDPTDHAVVRTCAEETRSGTTTQRLTLTSGRTVRLQCTPIDGTDGALVDIVAEREGDHDAPEPSTRWPLLVVGETGSGRTTEARRLIGLDGVTLEAPEIVRQGEQAWAAGMGTQLDGEGPAVIVEDVQLLSEPMTALLAKCLRSTTRKVVLTSTPGDHLDSVHAPLVALCDDRRDLLPLRRRSHEIPQLAQQMLADICSSGRTRLTCETMSVLASQPWPGNLAELRRVIQSLAAARSAGDIIPSDLPESHRGVRKQTSPFRDAEREVIVAALETAGGNKLKAARALGVSRSTLYNRMRALHIH</sequence>
<keyword evidence="3" id="KW-0805">Transcription regulation</keyword>
<dbReference type="InterPro" id="IPR027417">
    <property type="entry name" value="P-loop_NTPase"/>
</dbReference>
<evidence type="ECO:0000256" key="1">
    <source>
        <dbReference type="ARBA" id="ARBA00022741"/>
    </source>
</evidence>
<proteinExistence type="predicted"/>
<dbReference type="Pfam" id="PF02954">
    <property type="entry name" value="HTH_8"/>
    <property type="match status" value="1"/>
</dbReference>
<name>A0ABT6PUV0_9PSEU</name>
<dbReference type="Pfam" id="PF25601">
    <property type="entry name" value="AAA_lid_14"/>
    <property type="match status" value="1"/>
</dbReference>
<accession>A0ABT6PUV0</accession>
<evidence type="ECO:0000259" key="5">
    <source>
        <dbReference type="PROSITE" id="PS50045"/>
    </source>
</evidence>
<keyword evidence="1" id="KW-0547">Nucleotide-binding</keyword>
<dbReference type="Gene3D" id="3.30.450.40">
    <property type="match status" value="1"/>
</dbReference>
<dbReference type="SUPFAM" id="SSF52540">
    <property type="entry name" value="P-loop containing nucleoside triphosphate hydrolases"/>
    <property type="match status" value="1"/>
</dbReference>
<dbReference type="InterPro" id="IPR058031">
    <property type="entry name" value="AAA_lid_NorR"/>
</dbReference>
<dbReference type="PRINTS" id="PR01590">
    <property type="entry name" value="HTHFIS"/>
</dbReference>
<reference evidence="6 7" key="1">
    <citation type="submission" date="2023-04" db="EMBL/GenBank/DDBJ databases">
        <title>Draft genome sequence of Saccharopolyspora sp. TS4A08 isolated from sweet potato rhizospheric soil.</title>
        <authorList>
            <person name="Suksaard P."/>
            <person name="Duangmal K."/>
        </authorList>
    </citation>
    <scope>NUCLEOTIDE SEQUENCE [LARGE SCALE GENOMIC DNA]</scope>
    <source>
        <strain evidence="6 7">TS4A08</strain>
    </source>
</reference>
<evidence type="ECO:0000313" key="6">
    <source>
        <dbReference type="EMBL" id="MDI2031786.1"/>
    </source>
</evidence>
<dbReference type="SUPFAM" id="SSF46689">
    <property type="entry name" value="Homeodomain-like"/>
    <property type="match status" value="1"/>
</dbReference>
<dbReference type="InterPro" id="IPR009057">
    <property type="entry name" value="Homeodomain-like_sf"/>
</dbReference>
<evidence type="ECO:0000256" key="4">
    <source>
        <dbReference type="ARBA" id="ARBA00023163"/>
    </source>
</evidence>
<protein>
    <submittedName>
        <fullName evidence="6">Helix-turn-helix domain-containing protein</fullName>
    </submittedName>
</protein>
<dbReference type="Proteomes" id="UP001237595">
    <property type="component" value="Unassembled WGS sequence"/>
</dbReference>
<dbReference type="PROSITE" id="PS50045">
    <property type="entry name" value="SIGMA54_INTERACT_4"/>
    <property type="match status" value="1"/>
</dbReference>
<keyword evidence="4" id="KW-0804">Transcription</keyword>
<keyword evidence="2" id="KW-0067">ATP-binding</keyword>
<dbReference type="InterPro" id="IPR002078">
    <property type="entry name" value="Sigma_54_int"/>
</dbReference>
<organism evidence="6 7">
    <name type="scientific">Saccharopolyspora ipomoeae</name>
    <dbReference type="NCBI Taxonomy" id="3042027"/>
    <lineage>
        <taxon>Bacteria</taxon>
        <taxon>Bacillati</taxon>
        <taxon>Actinomycetota</taxon>
        <taxon>Actinomycetes</taxon>
        <taxon>Pseudonocardiales</taxon>
        <taxon>Pseudonocardiaceae</taxon>
        <taxon>Saccharopolyspora</taxon>
    </lineage>
</organism>
<gene>
    <name evidence="6" type="ORF">QFW96_24375</name>
</gene>
<dbReference type="PANTHER" id="PTHR32071">
    <property type="entry name" value="TRANSCRIPTIONAL REGULATORY PROTEIN"/>
    <property type="match status" value="1"/>
</dbReference>
<dbReference type="InterPro" id="IPR002197">
    <property type="entry name" value="HTH_Fis"/>
</dbReference>
<dbReference type="Gene3D" id="1.10.10.60">
    <property type="entry name" value="Homeodomain-like"/>
    <property type="match status" value="1"/>
</dbReference>
<dbReference type="InterPro" id="IPR029016">
    <property type="entry name" value="GAF-like_dom_sf"/>
</dbReference>
<evidence type="ECO:0000256" key="3">
    <source>
        <dbReference type="ARBA" id="ARBA00023015"/>
    </source>
</evidence>
<keyword evidence="7" id="KW-1185">Reference proteome</keyword>
<comment type="caution">
    <text evidence="6">The sequence shown here is derived from an EMBL/GenBank/DDBJ whole genome shotgun (WGS) entry which is preliminary data.</text>
</comment>
<evidence type="ECO:0000313" key="7">
    <source>
        <dbReference type="Proteomes" id="UP001237595"/>
    </source>
</evidence>